<evidence type="ECO:0000256" key="12">
    <source>
        <dbReference type="ARBA" id="ARBA00023251"/>
    </source>
</evidence>
<keyword evidence="12" id="KW-0046">Antibiotic resistance</keyword>
<dbReference type="SUPFAM" id="SSF56281">
    <property type="entry name" value="Metallo-hydrolase/oxidoreductase"/>
    <property type="match status" value="1"/>
</dbReference>
<dbReference type="Proteomes" id="UP001305702">
    <property type="component" value="Chromosome"/>
</dbReference>
<keyword evidence="7" id="KW-0479">Metal-binding</keyword>
<dbReference type="GO" id="GO:0008800">
    <property type="term" value="F:beta-lactamase activity"/>
    <property type="evidence" value="ECO:0007669"/>
    <property type="project" value="UniProtKB-EC"/>
</dbReference>
<reference evidence="17 18" key="1">
    <citation type="submission" date="2022-02" db="EMBL/GenBank/DDBJ databases">
        <title>Paenibacillus sp. MBLB1776 Whole Genome Shotgun Sequencing.</title>
        <authorList>
            <person name="Hwang C.Y."/>
            <person name="Cho E.-S."/>
            <person name="Seo M.-J."/>
        </authorList>
    </citation>
    <scope>NUCLEOTIDE SEQUENCE [LARGE SCALE GENOMIC DNA]</scope>
    <source>
        <strain evidence="17 18">MBLB1776</strain>
    </source>
</reference>
<evidence type="ECO:0000256" key="5">
    <source>
        <dbReference type="ARBA" id="ARBA00011245"/>
    </source>
</evidence>
<evidence type="ECO:0000256" key="6">
    <source>
        <dbReference type="ARBA" id="ARBA00012865"/>
    </source>
</evidence>
<dbReference type="KEGG" id="paun:MJA45_09635"/>
<dbReference type="Gene3D" id="3.60.15.10">
    <property type="entry name" value="Ribonuclease Z/Hydroxyacylglutathione hydrolase-like"/>
    <property type="match status" value="1"/>
</dbReference>
<comment type="catalytic activity">
    <reaction evidence="13">
        <text>3',5'-cyclic CMP + H2O = CMP + H(+)</text>
        <dbReference type="Rhea" id="RHEA:72675"/>
        <dbReference type="ChEBI" id="CHEBI:15377"/>
        <dbReference type="ChEBI" id="CHEBI:15378"/>
        <dbReference type="ChEBI" id="CHEBI:58003"/>
        <dbReference type="ChEBI" id="CHEBI:60377"/>
    </reaction>
    <physiologicalReaction direction="left-to-right" evidence="13">
        <dbReference type="Rhea" id="RHEA:72676"/>
    </physiologicalReaction>
</comment>
<organism evidence="17 18">
    <name type="scientific">Paenibacillus aurantius</name>
    <dbReference type="NCBI Taxonomy" id="2918900"/>
    <lineage>
        <taxon>Bacteria</taxon>
        <taxon>Bacillati</taxon>
        <taxon>Bacillota</taxon>
        <taxon>Bacilli</taxon>
        <taxon>Bacillales</taxon>
        <taxon>Paenibacillaceae</taxon>
        <taxon>Paenibacillus</taxon>
    </lineage>
</organism>
<keyword evidence="10" id="KW-0378">Hydrolase</keyword>
<protein>
    <recommendedName>
        <fullName evidence="6">beta-lactamase</fullName>
        <ecNumber evidence="6">3.5.2.6</ecNumber>
    </recommendedName>
</protein>
<dbReference type="InterPro" id="IPR001279">
    <property type="entry name" value="Metallo-B-lactamas"/>
</dbReference>
<evidence type="ECO:0000259" key="16">
    <source>
        <dbReference type="SMART" id="SM00849"/>
    </source>
</evidence>
<evidence type="ECO:0000256" key="4">
    <source>
        <dbReference type="ARBA" id="ARBA00005250"/>
    </source>
</evidence>
<dbReference type="InterPro" id="IPR001018">
    <property type="entry name" value="Beta-lactamase_class-B_CS"/>
</dbReference>
<keyword evidence="18" id="KW-1185">Reference proteome</keyword>
<dbReference type="InterPro" id="IPR036866">
    <property type="entry name" value="RibonucZ/Hydroxyglut_hydro"/>
</dbReference>
<dbReference type="PANTHER" id="PTHR42951">
    <property type="entry name" value="METALLO-BETA-LACTAMASE DOMAIN-CONTAINING"/>
    <property type="match status" value="1"/>
</dbReference>
<dbReference type="EC" id="3.5.2.6" evidence="6"/>
<dbReference type="GO" id="GO:0046677">
    <property type="term" value="P:response to antibiotic"/>
    <property type="evidence" value="ECO:0007669"/>
    <property type="project" value="UniProtKB-KW"/>
</dbReference>
<comment type="function">
    <text evidence="14">Counteracts the endogenous Pycsar antiviral defense system. Phosphodiesterase that enables metal-dependent hydrolysis of host cyclic nucleotide Pycsar defense signals such as cCMP and cUMP.</text>
</comment>
<dbReference type="AlphaFoldDB" id="A0AA96LHB6"/>
<evidence type="ECO:0000256" key="9">
    <source>
        <dbReference type="ARBA" id="ARBA00022764"/>
    </source>
</evidence>
<comment type="subcellular location">
    <subcellularLocation>
        <location evidence="3">Periplasm</location>
    </subcellularLocation>
</comment>
<name>A0AA96LHB6_9BACL</name>
<dbReference type="GO" id="GO:0042597">
    <property type="term" value="C:periplasmic space"/>
    <property type="evidence" value="ECO:0007669"/>
    <property type="project" value="UniProtKB-SubCell"/>
</dbReference>
<keyword evidence="8" id="KW-0732">Signal</keyword>
<dbReference type="SMART" id="SM00849">
    <property type="entry name" value="Lactamase_B"/>
    <property type="match status" value="1"/>
</dbReference>
<feature type="domain" description="Metallo-beta-lactamase" evidence="16">
    <location>
        <begin position="24"/>
        <end position="215"/>
    </location>
</feature>
<accession>A0AA96LHB6</accession>
<dbReference type="GO" id="GO:0008270">
    <property type="term" value="F:zinc ion binding"/>
    <property type="evidence" value="ECO:0007669"/>
    <property type="project" value="InterPro"/>
</dbReference>
<keyword evidence="11" id="KW-0862">Zinc</keyword>
<evidence type="ECO:0000313" key="18">
    <source>
        <dbReference type="Proteomes" id="UP001305702"/>
    </source>
</evidence>
<comment type="cofactor">
    <cofactor evidence="2">
        <name>Zn(2+)</name>
        <dbReference type="ChEBI" id="CHEBI:29105"/>
    </cofactor>
</comment>
<sequence length="244" mass="26059">MKLTEQVYVVGGGDLGYRISSPFDCNVFLLDGGGEYVMIDAGSGINPGTIEANLIADGIPPEKIRALILTHAHADHAGGAAYWKERCGAAILAGALTSDILASGDEERISLPDARKAGVYPPEYRFEACTIDRVLKEGDLIPVGSLSLQIMAAPGHSADMMAFYCPELQALFGGDAVFEGGKLAVLTTYDFSLEEYRRTIADMAKLSVGQLFPGHGPAVLQEAQESVQLAQRRFERGEPPISIV</sequence>
<comment type="subunit">
    <text evidence="5">Monomer.</text>
</comment>
<evidence type="ECO:0000256" key="14">
    <source>
        <dbReference type="ARBA" id="ARBA00034301"/>
    </source>
</evidence>
<dbReference type="PANTHER" id="PTHR42951:SF4">
    <property type="entry name" value="ACYL-COENZYME A THIOESTERASE MBLAC2"/>
    <property type="match status" value="1"/>
</dbReference>
<keyword evidence="9" id="KW-0574">Periplasm</keyword>
<evidence type="ECO:0000256" key="1">
    <source>
        <dbReference type="ARBA" id="ARBA00001526"/>
    </source>
</evidence>
<proteinExistence type="inferred from homology"/>
<evidence type="ECO:0000256" key="15">
    <source>
        <dbReference type="ARBA" id="ARBA00048505"/>
    </source>
</evidence>
<comment type="catalytic activity">
    <reaction evidence="1">
        <text>a beta-lactam + H2O = a substituted beta-amino acid</text>
        <dbReference type="Rhea" id="RHEA:20401"/>
        <dbReference type="ChEBI" id="CHEBI:15377"/>
        <dbReference type="ChEBI" id="CHEBI:35627"/>
        <dbReference type="ChEBI" id="CHEBI:140347"/>
        <dbReference type="EC" id="3.5.2.6"/>
    </reaction>
</comment>
<dbReference type="RefSeq" id="WP_315607044.1">
    <property type="nucleotide sequence ID" value="NZ_CP130318.1"/>
</dbReference>
<dbReference type="EMBL" id="CP130318">
    <property type="protein sequence ID" value="WNQ13264.1"/>
    <property type="molecule type" value="Genomic_DNA"/>
</dbReference>
<evidence type="ECO:0000256" key="11">
    <source>
        <dbReference type="ARBA" id="ARBA00022833"/>
    </source>
</evidence>
<evidence type="ECO:0000313" key="17">
    <source>
        <dbReference type="EMBL" id="WNQ13264.1"/>
    </source>
</evidence>
<evidence type="ECO:0000256" key="13">
    <source>
        <dbReference type="ARBA" id="ARBA00034221"/>
    </source>
</evidence>
<evidence type="ECO:0000256" key="10">
    <source>
        <dbReference type="ARBA" id="ARBA00022801"/>
    </source>
</evidence>
<dbReference type="Pfam" id="PF00753">
    <property type="entry name" value="Lactamase_B"/>
    <property type="match status" value="1"/>
</dbReference>
<dbReference type="GO" id="GO:0017001">
    <property type="term" value="P:antibiotic catabolic process"/>
    <property type="evidence" value="ECO:0007669"/>
    <property type="project" value="InterPro"/>
</dbReference>
<evidence type="ECO:0000256" key="2">
    <source>
        <dbReference type="ARBA" id="ARBA00001947"/>
    </source>
</evidence>
<evidence type="ECO:0000256" key="8">
    <source>
        <dbReference type="ARBA" id="ARBA00022729"/>
    </source>
</evidence>
<evidence type="ECO:0000256" key="7">
    <source>
        <dbReference type="ARBA" id="ARBA00022723"/>
    </source>
</evidence>
<comment type="similarity">
    <text evidence="4">Belongs to the metallo-beta-lactamase superfamily. Class-B beta-lactamase family.</text>
</comment>
<dbReference type="PROSITE" id="PS00743">
    <property type="entry name" value="BETA_LACTAMASE_B_1"/>
    <property type="match status" value="1"/>
</dbReference>
<gene>
    <name evidence="17" type="ORF">MJA45_09635</name>
</gene>
<comment type="catalytic activity">
    <reaction evidence="15">
        <text>3',5'-cyclic UMP + H2O = UMP + H(+)</text>
        <dbReference type="Rhea" id="RHEA:70575"/>
        <dbReference type="ChEBI" id="CHEBI:15377"/>
        <dbReference type="ChEBI" id="CHEBI:15378"/>
        <dbReference type="ChEBI" id="CHEBI:57865"/>
        <dbReference type="ChEBI" id="CHEBI:184387"/>
    </reaction>
    <physiologicalReaction direction="left-to-right" evidence="15">
        <dbReference type="Rhea" id="RHEA:70576"/>
    </physiologicalReaction>
</comment>
<dbReference type="InterPro" id="IPR050855">
    <property type="entry name" value="NDM-1-like"/>
</dbReference>
<evidence type="ECO:0000256" key="3">
    <source>
        <dbReference type="ARBA" id="ARBA00004418"/>
    </source>
</evidence>